<comment type="caution">
    <text evidence="1">The sequence shown here is derived from an EMBL/GenBank/DDBJ whole genome shotgun (WGS) entry which is preliminary data.</text>
</comment>
<sequence>RTFTNDFKREIVEAVTSGQVRQLEMSRKYGISPVVISRWKKEYVEGKFFENSSPDTTRLEIRLRELERLIGELTVKREGKYKENPPSPEEYKKLGTRVVNLHPITIIQNARTSGGGAVYNIPLQAITVGPIETWKASKISIWHAGNHDNPFGMRLTAFMISKKIPDSSAPMSLLADHPNVVFNFYRPALEIFQTGLH</sequence>
<feature type="non-terminal residue" evidence="1">
    <location>
        <position position="1"/>
    </location>
</feature>
<dbReference type="Gene3D" id="1.10.10.10">
    <property type="entry name" value="Winged helix-like DNA-binding domain superfamily/Winged helix DNA-binding domain"/>
    <property type="match status" value="1"/>
</dbReference>
<dbReference type="GO" id="GO:0004803">
    <property type="term" value="F:transposase activity"/>
    <property type="evidence" value="ECO:0007669"/>
    <property type="project" value="InterPro"/>
</dbReference>
<dbReference type="InterPro" id="IPR037171">
    <property type="entry name" value="NagB/RpiA_transferase-like"/>
</dbReference>
<dbReference type="InterPro" id="IPR002514">
    <property type="entry name" value="Transposase_8"/>
</dbReference>
<dbReference type="EMBL" id="BARU01011760">
    <property type="protein sequence ID" value="GAH33016.1"/>
    <property type="molecule type" value="Genomic_DNA"/>
</dbReference>
<dbReference type="InterPro" id="IPR036388">
    <property type="entry name" value="WH-like_DNA-bd_sf"/>
</dbReference>
<organism evidence="1">
    <name type="scientific">marine sediment metagenome</name>
    <dbReference type="NCBI Taxonomy" id="412755"/>
    <lineage>
        <taxon>unclassified sequences</taxon>
        <taxon>metagenomes</taxon>
        <taxon>ecological metagenomes</taxon>
    </lineage>
</organism>
<evidence type="ECO:0008006" key="2">
    <source>
        <dbReference type="Google" id="ProtNLM"/>
    </source>
</evidence>
<dbReference type="GO" id="GO:0006313">
    <property type="term" value="P:DNA transposition"/>
    <property type="evidence" value="ECO:0007669"/>
    <property type="project" value="InterPro"/>
</dbReference>
<reference evidence="1" key="1">
    <citation type="journal article" date="2014" name="Front. Microbiol.">
        <title>High frequency of phylogenetically diverse reductive dehalogenase-homologous genes in deep subseafloor sedimentary metagenomes.</title>
        <authorList>
            <person name="Kawai M."/>
            <person name="Futagami T."/>
            <person name="Toyoda A."/>
            <person name="Takaki Y."/>
            <person name="Nishi S."/>
            <person name="Hori S."/>
            <person name="Arai W."/>
            <person name="Tsubouchi T."/>
            <person name="Morono Y."/>
            <person name="Uchiyama I."/>
            <person name="Ito T."/>
            <person name="Fujiyama A."/>
            <person name="Inagaki F."/>
            <person name="Takami H."/>
        </authorList>
    </citation>
    <scope>NUCLEOTIDE SEQUENCE</scope>
    <source>
        <strain evidence="1">Expedition CK06-06</strain>
    </source>
</reference>
<name>X1EI94_9ZZZZ</name>
<accession>X1EI94</accession>
<dbReference type="Gene3D" id="3.40.50.1360">
    <property type="match status" value="1"/>
</dbReference>
<dbReference type="Pfam" id="PF01527">
    <property type="entry name" value="HTH_Tnp_1"/>
    <property type="match status" value="1"/>
</dbReference>
<gene>
    <name evidence="1" type="ORF">S03H2_21969</name>
</gene>
<proteinExistence type="predicted"/>
<dbReference type="InterPro" id="IPR010921">
    <property type="entry name" value="Trp_repressor/repl_initiator"/>
</dbReference>
<evidence type="ECO:0000313" key="1">
    <source>
        <dbReference type="EMBL" id="GAH33016.1"/>
    </source>
</evidence>
<dbReference type="AlphaFoldDB" id="X1EI94"/>
<dbReference type="GO" id="GO:0043565">
    <property type="term" value="F:sequence-specific DNA binding"/>
    <property type="evidence" value="ECO:0007669"/>
    <property type="project" value="InterPro"/>
</dbReference>
<dbReference type="SUPFAM" id="SSF100950">
    <property type="entry name" value="NagB/RpiA/CoA transferase-like"/>
    <property type="match status" value="1"/>
</dbReference>
<dbReference type="SUPFAM" id="SSF48295">
    <property type="entry name" value="TrpR-like"/>
    <property type="match status" value="1"/>
</dbReference>
<protein>
    <recommendedName>
        <fullName evidence="2">Transposase</fullName>
    </recommendedName>
</protein>